<reference evidence="1 2" key="1">
    <citation type="submission" date="2018-12" db="EMBL/GenBank/DDBJ databases">
        <title>Draft genome sequence of Xylaria grammica IHI A82.</title>
        <authorList>
            <person name="Buettner E."/>
            <person name="Kellner H."/>
        </authorList>
    </citation>
    <scope>NUCLEOTIDE SEQUENCE [LARGE SCALE GENOMIC DNA]</scope>
    <source>
        <strain evidence="1 2">IHI A82</strain>
    </source>
</reference>
<gene>
    <name evidence="1" type="ORF">EKO27_g11204</name>
</gene>
<accession>A0A439CP44</accession>
<evidence type="ECO:0000313" key="1">
    <source>
        <dbReference type="EMBL" id="RWA03906.1"/>
    </source>
</evidence>
<dbReference type="AlphaFoldDB" id="A0A439CP44"/>
<organism evidence="1 2">
    <name type="scientific">Xylaria grammica</name>
    <dbReference type="NCBI Taxonomy" id="363999"/>
    <lineage>
        <taxon>Eukaryota</taxon>
        <taxon>Fungi</taxon>
        <taxon>Dikarya</taxon>
        <taxon>Ascomycota</taxon>
        <taxon>Pezizomycotina</taxon>
        <taxon>Sordariomycetes</taxon>
        <taxon>Xylariomycetidae</taxon>
        <taxon>Xylariales</taxon>
        <taxon>Xylariaceae</taxon>
        <taxon>Xylaria</taxon>
    </lineage>
</organism>
<name>A0A439CP44_9PEZI</name>
<keyword evidence="2" id="KW-1185">Reference proteome</keyword>
<proteinExistence type="predicted"/>
<dbReference type="Proteomes" id="UP000286045">
    <property type="component" value="Unassembled WGS sequence"/>
</dbReference>
<comment type="caution">
    <text evidence="1">The sequence shown here is derived from an EMBL/GenBank/DDBJ whole genome shotgun (WGS) entry which is preliminary data.</text>
</comment>
<sequence>MASLIPKLDLSAITNKGEVQASLVAWNWDFSLVKLEAPKEFGEVQNAISSLRKSNAENGDLHKTARRLGALFEGASPDAPHLLRAYGTRVSEICTLKNIEHHKNTHGIFAGWSGLDAASIWAAATSGDHAIAIHLLACMIAEIYDSQSAAVALWTELVHRRKERLAIEIENSTDQIKREAKMVARLQDISRADLAAWDNSARAWVRTANEAKQKERQRVMLRIEKIGLYVNNVADPYDSVMRAWKDAMEAIDKLVQGIPQRVDDGAIPLGIGAWHLYPNLNVLSEGPDPVLQNDPLIPSTAILTIDYEARAEAESGIRWSLPLSYMRYYGPPVNTEQRITIDSSRITMNQFGFVLLGCAIAQWHDFLKPVPKAVGFAVKLLEALRTPARSNVKNQDHIARMQKITARSSWIGQLLRAAEEFETGDKDEREIALKLINYGRRCSGFICDDRDHPPPYFGLCEIKPLFRLLNGSEHRIAYLRELARHWDLSNQNCIIQYRHIEKGAEVVEYCSIKPFVEQFGYTAASEGYLRRRSRKPVGAARFGRWLTVYSKNTTCHCKGPCLRSEDIQLPKRAKLFTKKEVACPCWENGGCGLACHDWNKTKASDCGSLHNGLLLRRRDEITKMGELCAIAHRVATDRDPDNGKVEFGVETDLQSALVEFAHEKAVRDKARAKNKSTENMPGYFLSFQFAAGCQGDRASAAIVSIGHITKSGVDPRKGKPGGDLRQIGEFLPAKVMDVVFDPSHFDFHRLTEWFATDLRANHRNYVQPLRATAATMEIYTRLGPDATIKTSITDKSTLKSARWIPHQEEKNASPLRIKLSKAEAFACIAMFESGGLNIDPVGLKEVFAMTSGNSIFVSSSVICDPFTQPSENEIQRVPGNIGESGLSFLIPPSNPLVKSKRETDWSVINHHPFSGEFEPNFEKTSIHLLKTGFASELRGMHDKGYFIDREATLLEIAAQVFHGEEWIGDLDILSALQGSMLTRAACQHQTAPDSSNNQHGKAPYSDVFADDEIVNADCWDEVLTEALDSHYVIVRASGEQVSGGQSNTSVKSNQWLARLAASAISVQLGNRTVILPPDVCWICVKTHLESLGETRVVLIG</sequence>
<evidence type="ECO:0000313" key="2">
    <source>
        <dbReference type="Proteomes" id="UP000286045"/>
    </source>
</evidence>
<protein>
    <submittedName>
        <fullName evidence="1">Uncharacterized protein</fullName>
    </submittedName>
</protein>
<dbReference type="EMBL" id="RYZI01000677">
    <property type="protein sequence ID" value="RWA03906.1"/>
    <property type="molecule type" value="Genomic_DNA"/>
</dbReference>